<protein>
    <submittedName>
        <fullName evidence="2">Uncharacterized protein</fullName>
    </submittedName>
</protein>
<accession>A0ABV5GHS1</accession>
<dbReference type="RefSeq" id="WP_236454400.1">
    <property type="nucleotide sequence ID" value="NZ_CBCSGE010000007.1"/>
</dbReference>
<evidence type="ECO:0000313" key="2">
    <source>
        <dbReference type="EMBL" id="MFB9094920.1"/>
    </source>
</evidence>
<feature type="signal peptide" evidence="1">
    <location>
        <begin position="1"/>
        <end position="19"/>
    </location>
</feature>
<evidence type="ECO:0000256" key="1">
    <source>
        <dbReference type="SAM" id="SignalP"/>
    </source>
</evidence>
<organism evidence="2 3">
    <name type="scientific">Flavobacterium jumunjinense</name>
    <dbReference type="NCBI Taxonomy" id="998845"/>
    <lineage>
        <taxon>Bacteria</taxon>
        <taxon>Pseudomonadati</taxon>
        <taxon>Bacteroidota</taxon>
        <taxon>Flavobacteriia</taxon>
        <taxon>Flavobacteriales</taxon>
        <taxon>Flavobacteriaceae</taxon>
        <taxon>Flavobacterium</taxon>
    </lineage>
</organism>
<keyword evidence="1" id="KW-0732">Signal</keyword>
<keyword evidence="3" id="KW-1185">Reference proteome</keyword>
<proteinExistence type="predicted"/>
<feature type="chain" id="PRO_5046751182" evidence="1">
    <location>
        <begin position="20"/>
        <end position="178"/>
    </location>
</feature>
<sequence length="178" mass="20268">MKSLILTALLSFSTLNIVAQNKNVKKETKTVTKTIKDSKGEQEIVKTIETKETQNVELALSEQKGKNIPIKEEAKVDVTKTTKIKIDGETKFIDIDQSAYYNLNGRKYQIIQKGNGYSMMNSANSETGVLRKTSNNNYIFRSKDKVSFGYLDNEGNLILETFDYKNDQITMEKFTIEK</sequence>
<dbReference type="Proteomes" id="UP001589607">
    <property type="component" value="Unassembled WGS sequence"/>
</dbReference>
<name>A0ABV5GHS1_9FLAO</name>
<comment type="caution">
    <text evidence="2">The sequence shown here is derived from an EMBL/GenBank/DDBJ whole genome shotgun (WGS) entry which is preliminary data.</text>
</comment>
<dbReference type="EMBL" id="JBHMEY010000001">
    <property type="protein sequence ID" value="MFB9094920.1"/>
    <property type="molecule type" value="Genomic_DNA"/>
</dbReference>
<gene>
    <name evidence="2" type="ORF">ACFFVF_00195</name>
</gene>
<reference evidence="2 3" key="1">
    <citation type="submission" date="2024-09" db="EMBL/GenBank/DDBJ databases">
        <authorList>
            <person name="Sun Q."/>
            <person name="Mori K."/>
        </authorList>
    </citation>
    <scope>NUCLEOTIDE SEQUENCE [LARGE SCALE GENOMIC DNA]</scope>
    <source>
        <strain evidence="2 3">CECT 7955</strain>
    </source>
</reference>
<evidence type="ECO:0000313" key="3">
    <source>
        <dbReference type="Proteomes" id="UP001589607"/>
    </source>
</evidence>